<proteinExistence type="predicted"/>
<dbReference type="Proteomes" id="UP001597480">
    <property type="component" value="Unassembled WGS sequence"/>
</dbReference>
<protein>
    <submittedName>
        <fullName evidence="1">Uncharacterized protein</fullName>
    </submittedName>
</protein>
<dbReference type="RefSeq" id="WP_379822740.1">
    <property type="nucleotide sequence ID" value="NZ_JBHUMD010000030.1"/>
</dbReference>
<keyword evidence="2" id="KW-1185">Reference proteome</keyword>
<organism evidence="1 2">
    <name type="scientific">Flavobacterium suzhouense</name>
    <dbReference type="NCBI Taxonomy" id="1529638"/>
    <lineage>
        <taxon>Bacteria</taxon>
        <taxon>Pseudomonadati</taxon>
        <taxon>Bacteroidota</taxon>
        <taxon>Flavobacteriia</taxon>
        <taxon>Flavobacteriales</taxon>
        <taxon>Flavobacteriaceae</taxon>
        <taxon>Flavobacterium</taxon>
    </lineage>
</organism>
<sequence length="120" mass="13902">MRTLYSDYKPGDFEAQLIPCCGHLMYFNEDGSRVEIYGCPTGIDWKVNHINSHVELITDNAISTTIDFNTYKTQIINFVSDIEAFYGSPNKKILPEDELGRDAFKLFWIEWNSLKIKLDI</sequence>
<accession>A0ABW5NY67</accession>
<reference evidence="2" key="1">
    <citation type="journal article" date="2019" name="Int. J. Syst. Evol. Microbiol.">
        <title>The Global Catalogue of Microorganisms (GCM) 10K type strain sequencing project: providing services to taxonomists for standard genome sequencing and annotation.</title>
        <authorList>
            <consortium name="The Broad Institute Genomics Platform"/>
            <consortium name="The Broad Institute Genome Sequencing Center for Infectious Disease"/>
            <person name="Wu L."/>
            <person name="Ma J."/>
        </authorList>
    </citation>
    <scope>NUCLEOTIDE SEQUENCE [LARGE SCALE GENOMIC DNA]</scope>
    <source>
        <strain evidence="2">KCTC 42107</strain>
    </source>
</reference>
<gene>
    <name evidence="1" type="ORF">ACFSR3_17090</name>
</gene>
<comment type="caution">
    <text evidence="1">The sequence shown here is derived from an EMBL/GenBank/DDBJ whole genome shotgun (WGS) entry which is preliminary data.</text>
</comment>
<dbReference type="EMBL" id="JBHUMD010000030">
    <property type="protein sequence ID" value="MFD2603783.1"/>
    <property type="molecule type" value="Genomic_DNA"/>
</dbReference>
<evidence type="ECO:0000313" key="2">
    <source>
        <dbReference type="Proteomes" id="UP001597480"/>
    </source>
</evidence>
<name>A0ABW5NY67_9FLAO</name>
<evidence type="ECO:0000313" key="1">
    <source>
        <dbReference type="EMBL" id="MFD2603783.1"/>
    </source>
</evidence>